<sequence length="115" mass="13409">MNDQDSSRSVNLFRPLKGVMAREVRLIAILLTPCLLAVFVSQFGILLLAKSAWGSLLNEFIVFNLPIPYWLTGQFLPLWFILVGVGFNLWVDRNEDRHMEAIRYRARGRRREEMN</sequence>
<reference evidence="3 4" key="1">
    <citation type="submission" date="2022-03" db="EMBL/GenBank/DDBJ databases">
        <authorList>
            <person name="Koch H."/>
        </authorList>
    </citation>
    <scope>NUCLEOTIDE SEQUENCE [LARGE SCALE GENOMIC DNA]</scope>
    <source>
        <strain evidence="3 4">G1</strain>
    </source>
</reference>
<feature type="transmembrane region" description="Helical" evidence="1">
    <location>
        <begin position="69"/>
        <end position="91"/>
    </location>
</feature>
<evidence type="ECO:0000259" key="2">
    <source>
        <dbReference type="Pfam" id="PF13937"/>
    </source>
</evidence>
<protein>
    <recommendedName>
        <fullName evidence="2">Sodium symporter small subunit domain-containing protein</fullName>
    </recommendedName>
</protein>
<dbReference type="Pfam" id="PF13937">
    <property type="entry name" value="DUF4212"/>
    <property type="match status" value="1"/>
</dbReference>
<gene>
    <name evidence="3" type="ORF">GEAMG1_1192</name>
</gene>
<feature type="transmembrane region" description="Helical" evidence="1">
    <location>
        <begin position="26"/>
        <end position="49"/>
    </location>
</feature>
<keyword evidence="1" id="KW-0812">Transmembrane</keyword>
<dbReference type="EMBL" id="OW150024">
    <property type="protein sequence ID" value="CAH2031006.1"/>
    <property type="molecule type" value="Genomic_DNA"/>
</dbReference>
<proteinExistence type="predicted"/>
<keyword evidence="1" id="KW-1133">Transmembrane helix</keyword>
<dbReference type="Proteomes" id="UP001295463">
    <property type="component" value="Chromosome"/>
</dbReference>
<dbReference type="InterPro" id="IPR019886">
    <property type="entry name" value="Na_symporter_ssu"/>
</dbReference>
<keyword evidence="4" id="KW-1185">Reference proteome</keyword>
<evidence type="ECO:0000256" key="1">
    <source>
        <dbReference type="SAM" id="Phobius"/>
    </source>
</evidence>
<evidence type="ECO:0000313" key="3">
    <source>
        <dbReference type="EMBL" id="CAH2031006.1"/>
    </source>
</evidence>
<accession>A0ABM9D8G7</accession>
<name>A0ABM9D8G7_9BACT</name>
<feature type="domain" description="Sodium symporter small subunit" evidence="2">
    <location>
        <begin position="20"/>
        <end position="98"/>
    </location>
</feature>
<dbReference type="RefSeq" id="WP_305731868.1">
    <property type="nucleotide sequence ID" value="NZ_OW150024.1"/>
</dbReference>
<keyword evidence="1" id="KW-0472">Membrane</keyword>
<organism evidence="3 4">
    <name type="scientific">Trichlorobacter ammonificans</name>
    <dbReference type="NCBI Taxonomy" id="2916410"/>
    <lineage>
        <taxon>Bacteria</taxon>
        <taxon>Pseudomonadati</taxon>
        <taxon>Thermodesulfobacteriota</taxon>
        <taxon>Desulfuromonadia</taxon>
        <taxon>Geobacterales</taxon>
        <taxon>Geobacteraceae</taxon>
        <taxon>Trichlorobacter</taxon>
    </lineage>
</organism>
<evidence type="ECO:0000313" key="4">
    <source>
        <dbReference type="Proteomes" id="UP001295463"/>
    </source>
</evidence>